<reference evidence="3" key="2">
    <citation type="journal article" date="2017" name="Nat. Plants">
        <title>The Aegilops tauschii genome reveals multiple impacts of transposons.</title>
        <authorList>
            <person name="Zhao G."/>
            <person name="Zou C."/>
            <person name="Li K."/>
            <person name="Wang K."/>
            <person name="Li T."/>
            <person name="Gao L."/>
            <person name="Zhang X."/>
            <person name="Wang H."/>
            <person name="Yang Z."/>
            <person name="Liu X."/>
            <person name="Jiang W."/>
            <person name="Mao L."/>
            <person name="Kong X."/>
            <person name="Jiao Y."/>
            <person name="Jia J."/>
        </authorList>
    </citation>
    <scope>NUCLEOTIDE SEQUENCE [LARGE SCALE GENOMIC DNA]</scope>
    <source>
        <strain evidence="3">cv. AL8/78</strain>
    </source>
</reference>
<sequence>KNYYTIYLHIHQSDFINLATEDILLRNSWGCRRGSLMNWSEASSVAPKSLELRGTRSAACSMRPDRAGQVTRGGTEEQKGVSGGPGAEERCGGWWGGVNSPRPPAALLWCGAPLQGKLEEEQ</sequence>
<name>A0A453AFA7_AEGTS</name>
<reference evidence="3" key="1">
    <citation type="journal article" date="2014" name="Science">
        <title>Ancient hybridizations among the ancestral genomes of bread wheat.</title>
        <authorList>
            <consortium name="International Wheat Genome Sequencing Consortium,"/>
            <person name="Marcussen T."/>
            <person name="Sandve S.R."/>
            <person name="Heier L."/>
            <person name="Spannagl M."/>
            <person name="Pfeifer M."/>
            <person name="Jakobsen K.S."/>
            <person name="Wulff B.B."/>
            <person name="Steuernagel B."/>
            <person name="Mayer K.F."/>
            <person name="Olsen O.A."/>
        </authorList>
    </citation>
    <scope>NUCLEOTIDE SEQUENCE [LARGE SCALE GENOMIC DNA]</scope>
    <source>
        <strain evidence="3">cv. AL8/78</strain>
    </source>
</reference>
<evidence type="ECO:0000313" key="3">
    <source>
        <dbReference type="Proteomes" id="UP000015105"/>
    </source>
</evidence>
<reference evidence="2" key="3">
    <citation type="journal article" date="2017" name="Nature">
        <title>Genome sequence of the progenitor of the wheat D genome Aegilops tauschii.</title>
        <authorList>
            <person name="Luo M.C."/>
            <person name="Gu Y.Q."/>
            <person name="Puiu D."/>
            <person name="Wang H."/>
            <person name="Twardziok S.O."/>
            <person name="Deal K.R."/>
            <person name="Huo N."/>
            <person name="Zhu T."/>
            <person name="Wang L."/>
            <person name="Wang Y."/>
            <person name="McGuire P.E."/>
            <person name="Liu S."/>
            <person name="Long H."/>
            <person name="Ramasamy R.K."/>
            <person name="Rodriguez J.C."/>
            <person name="Van S.L."/>
            <person name="Yuan L."/>
            <person name="Wang Z."/>
            <person name="Xia Z."/>
            <person name="Xiao L."/>
            <person name="Anderson O.D."/>
            <person name="Ouyang S."/>
            <person name="Liang Y."/>
            <person name="Zimin A.V."/>
            <person name="Pertea G."/>
            <person name="Qi P."/>
            <person name="Bennetzen J.L."/>
            <person name="Dai X."/>
            <person name="Dawson M.W."/>
            <person name="Muller H.G."/>
            <person name="Kugler K."/>
            <person name="Rivarola-Duarte L."/>
            <person name="Spannagl M."/>
            <person name="Mayer K.F.X."/>
            <person name="Lu F.H."/>
            <person name="Bevan M.W."/>
            <person name="Leroy P."/>
            <person name="Li P."/>
            <person name="You F.M."/>
            <person name="Sun Q."/>
            <person name="Liu Z."/>
            <person name="Lyons E."/>
            <person name="Wicker T."/>
            <person name="Salzberg S.L."/>
            <person name="Devos K.M."/>
            <person name="Dvorak J."/>
        </authorList>
    </citation>
    <scope>NUCLEOTIDE SEQUENCE [LARGE SCALE GENOMIC DNA]</scope>
    <source>
        <strain evidence="2">cv. AL8/78</strain>
    </source>
</reference>
<protein>
    <submittedName>
        <fullName evidence="2">Uncharacterized protein</fullName>
    </submittedName>
</protein>
<feature type="region of interest" description="Disordered" evidence="1">
    <location>
        <begin position="63"/>
        <end position="95"/>
    </location>
</feature>
<reference evidence="2" key="5">
    <citation type="journal article" date="2021" name="G3 (Bethesda)">
        <title>Aegilops tauschii genome assembly Aet v5.0 features greater sequence contiguity and improved annotation.</title>
        <authorList>
            <person name="Wang L."/>
            <person name="Zhu T."/>
            <person name="Rodriguez J.C."/>
            <person name="Deal K.R."/>
            <person name="Dubcovsky J."/>
            <person name="McGuire P.E."/>
            <person name="Lux T."/>
            <person name="Spannagl M."/>
            <person name="Mayer K.F.X."/>
            <person name="Baldrich P."/>
            <person name="Meyers B.C."/>
            <person name="Huo N."/>
            <person name="Gu Y.Q."/>
            <person name="Zhou H."/>
            <person name="Devos K.M."/>
            <person name="Bennetzen J.L."/>
            <person name="Unver T."/>
            <person name="Budak H."/>
            <person name="Gulick P.J."/>
            <person name="Galiba G."/>
            <person name="Kalapos B."/>
            <person name="Nelson D.R."/>
            <person name="Li P."/>
            <person name="You F.M."/>
            <person name="Luo M.C."/>
            <person name="Dvorak J."/>
        </authorList>
    </citation>
    <scope>NUCLEOTIDE SEQUENCE [LARGE SCALE GENOMIC DNA]</scope>
    <source>
        <strain evidence="2">cv. AL8/78</strain>
    </source>
</reference>
<reference evidence="2" key="4">
    <citation type="submission" date="2019-03" db="UniProtKB">
        <authorList>
            <consortium name="EnsemblPlants"/>
        </authorList>
    </citation>
    <scope>IDENTIFICATION</scope>
</reference>
<evidence type="ECO:0000313" key="2">
    <source>
        <dbReference type="EnsemblPlants" id="AET2Gv20114100.1"/>
    </source>
</evidence>
<dbReference type="AlphaFoldDB" id="A0A453AFA7"/>
<keyword evidence="3" id="KW-1185">Reference proteome</keyword>
<dbReference type="Gramene" id="AET2Gv20114100.1">
    <property type="protein sequence ID" value="AET2Gv20114100.1"/>
    <property type="gene ID" value="AET2Gv20114100"/>
</dbReference>
<accession>A0A453AFA7</accession>
<dbReference type="EnsemblPlants" id="AET2Gv20114100.1">
    <property type="protein sequence ID" value="AET2Gv20114100.1"/>
    <property type="gene ID" value="AET2Gv20114100"/>
</dbReference>
<evidence type="ECO:0000256" key="1">
    <source>
        <dbReference type="SAM" id="MobiDB-lite"/>
    </source>
</evidence>
<dbReference type="Proteomes" id="UP000015105">
    <property type="component" value="Chromosome 2D"/>
</dbReference>
<organism evidence="2 3">
    <name type="scientific">Aegilops tauschii subsp. strangulata</name>
    <name type="common">Goatgrass</name>
    <dbReference type="NCBI Taxonomy" id="200361"/>
    <lineage>
        <taxon>Eukaryota</taxon>
        <taxon>Viridiplantae</taxon>
        <taxon>Streptophyta</taxon>
        <taxon>Embryophyta</taxon>
        <taxon>Tracheophyta</taxon>
        <taxon>Spermatophyta</taxon>
        <taxon>Magnoliopsida</taxon>
        <taxon>Liliopsida</taxon>
        <taxon>Poales</taxon>
        <taxon>Poaceae</taxon>
        <taxon>BOP clade</taxon>
        <taxon>Pooideae</taxon>
        <taxon>Triticodae</taxon>
        <taxon>Triticeae</taxon>
        <taxon>Triticinae</taxon>
        <taxon>Aegilops</taxon>
    </lineage>
</organism>
<proteinExistence type="predicted"/>